<keyword evidence="1" id="KW-0472">Membrane</keyword>
<keyword evidence="1" id="KW-1133">Transmembrane helix</keyword>
<evidence type="ECO:0000313" key="4">
    <source>
        <dbReference type="Proteomes" id="UP001165413"/>
    </source>
</evidence>
<dbReference type="Pfam" id="PF01553">
    <property type="entry name" value="Acyltransferase"/>
    <property type="match status" value="1"/>
</dbReference>
<dbReference type="GO" id="GO:0016746">
    <property type="term" value="F:acyltransferase activity"/>
    <property type="evidence" value="ECO:0007669"/>
    <property type="project" value="UniProtKB-KW"/>
</dbReference>
<feature type="transmembrane region" description="Helical" evidence="1">
    <location>
        <begin position="12"/>
        <end position="34"/>
    </location>
</feature>
<keyword evidence="3" id="KW-0012">Acyltransferase</keyword>
<evidence type="ECO:0000256" key="1">
    <source>
        <dbReference type="SAM" id="Phobius"/>
    </source>
</evidence>
<feature type="transmembrane region" description="Helical" evidence="1">
    <location>
        <begin position="87"/>
        <end position="107"/>
    </location>
</feature>
<feature type="domain" description="Phospholipid/glycerol acyltransferase" evidence="2">
    <location>
        <begin position="88"/>
        <end position="230"/>
    </location>
</feature>
<evidence type="ECO:0000259" key="2">
    <source>
        <dbReference type="SMART" id="SM00563"/>
    </source>
</evidence>
<reference evidence="3" key="1">
    <citation type="submission" date="2022-07" db="EMBL/GenBank/DDBJ databases">
        <title>Characterization of the Novel Bacterium Alteromonas immobilis LMIT006 and Alteromonas gregis LMIT007.</title>
        <authorList>
            <person name="Lin X."/>
        </authorList>
    </citation>
    <scope>NUCLEOTIDE SEQUENCE</scope>
    <source>
        <strain evidence="3">LMIT007</strain>
    </source>
</reference>
<dbReference type="CDD" id="cd07990">
    <property type="entry name" value="LPLAT_LCLAT1-like"/>
    <property type="match status" value="1"/>
</dbReference>
<accession>A0AA41X2T7</accession>
<dbReference type="EMBL" id="JANATA010000019">
    <property type="protein sequence ID" value="MCP3429316.1"/>
    <property type="molecule type" value="Genomic_DNA"/>
</dbReference>
<dbReference type="SUPFAM" id="SSF69593">
    <property type="entry name" value="Glycerol-3-phosphate (1)-acyltransferase"/>
    <property type="match status" value="1"/>
</dbReference>
<dbReference type="Proteomes" id="UP001165413">
    <property type="component" value="Unassembled WGS sequence"/>
</dbReference>
<dbReference type="InterPro" id="IPR002123">
    <property type="entry name" value="Plipid/glycerol_acylTrfase"/>
</dbReference>
<gene>
    <name evidence="3" type="ORF">NLF92_10200</name>
</gene>
<keyword evidence="1" id="KW-0812">Transmembrane</keyword>
<evidence type="ECO:0000313" key="3">
    <source>
        <dbReference type="EMBL" id="MCP3429316.1"/>
    </source>
</evidence>
<sequence>MHKIKAIIIFPIHFLLQMINLGFWATLIFVLGLIKLVIPVPPVRRVLSFITDSFAVNFGTISVFFIETFNRINIDIRITGELSKNKWYLITANHRSYLDVILMIAFAQGRVPSPKFFLKKELIWLPFVGLGAWALDMPFMKRYSKEYLAKHPEKKGTDIATTRKKCERYAQTPTTVINFVEGTRFTPEKHQAKKSPYQYLLRPKAAGIAFALAAMGEQFHNILDVSILYPGNVEHPMMDMLCGRMKRIAIDVRVLPVEEHLIGDYFNDETFRHSFQQWLNTTWQQKDERIKQFLTSS</sequence>
<dbReference type="NCBIfam" id="NF010621">
    <property type="entry name" value="PRK14014.1"/>
    <property type="match status" value="1"/>
</dbReference>
<dbReference type="SMART" id="SM00563">
    <property type="entry name" value="PlsC"/>
    <property type="match status" value="1"/>
</dbReference>
<comment type="caution">
    <text evidence="3">The sequence shown here is derived from an EMBL/GenBank/DDBJ whole genome shotgun (WGS) entry which is preliminary data.</text>
</comment>
<keyword evidence="4" id="KW-1185">Reference proteome</keyword>
<dbReference type="PANTHER" id="PTHR10983">
    <property type="entry name" value="1-ACYLGLYCEROL-3-PHOSPHATE ACYLTRANSFERASE-RELATED"/>
    <property type="match status" value="1"/>
</dbReference>
<dbReference type="RefSeq" id="WP_254101495.1">
    <property type="nucleotide sequence ID" value="NZ_JANATA010000019.1"/>
</dbReference>
<feature type="transmembrane region" description="Helical" evidence="1">
    <location>
        <begin position="46"/>
        <end position="66"/>
    </location>
</feature>
<keyword evidence="3" id="KW-0808">Transferase</keyword>
<dbReference type="AlphaFoldDB" id="A0AA41X2T7"/>
<dbReference type="GO" id="GO:0005886">
    <property type="term" value="C:plasma membrane"/>
    <property type="evidence" value="ECO:0007669"/>
    <property type="project" value="TreeGrafter"/>
</dbReference>
<organism evidence="3 4">
    <name type="scientific">Opacimonas viscosa</name>
    <dbReference type="NCBI Taxonomy" id="2961944"/>
    <lineage>
        <taxon>Bacteria</taxon>
        <taxon>Pseudomonadati</taxon>
        <taxon>Pseudomonadota</taxon>
        <taxon>Gammaproteobacteria</taxon>
        <taxon>Alteromonadales</taxon>
        <taxon>Alteromonadaceae</taxon>
        <taxon>Opacimonas</taxon>
    </lineage>
</organism>
<protein>
    <submittedName>
        <fullName evidence="3">Acyltransferase</fullName>
    </submittedName>
</protein>
<proteinExistence type="predicted"/>
<dbReference type="PANTHER" id="PTHR10983:SF15">
    <property type="entry name" value="ACYLTRANSFERASE YIHG-RELATED"/>
    <property type="match status" value="1"/>
</dbReference>
<name>A0AA41X2T7_9ALTE</name>